<dbReference type="Gene3D" id="1.10.10.60">
    <property type="entry name" value="Homeodomain-like"/>
    <property type="match status" value="1"/>
</dbReference>
<protein>
    <submittedName>
        <fullName evidence="9">Sigma 54-interacting transcriptional regulator</fullName>
    </submittedName>
</protein>
<gene>
    <name evidence="9" type="ORF">RGB73_14070</name>
</gene>
<dbReference type="InterPro" id="IPR009057">
    <property type="entry name" value="Homeodomain-like_sf"/>
</dbReference>
<dbReference type="CDD" id="cd00009">
    <property type="entry name" value="AAA"/>
    <property type="match status" value="1"/>
</dbReference>
<dbReference type="Gene3D" id="3.10.580.10">
    <property type="entry name" value="CBS-domain"/>
    <property type="match status" value="1"/>
</dbReference>
<dbReference type="InterPro" id="IPR025662">
    <property type="entry name" value="Sigma_54_int_dom_ATP-bd_1"/>
</dbReference>
<evidence type="ECO:0000256" key="3">
    <source>
        <dbReference type="ARBA" id="ARBA00023015"/>
    </source>
</evidence>
<accession>A0ABY9TCB3</accession>
<dbReference type="InterPro" id="IPR025943">
    <property type="entry name" value="Sigma_54_int_dom_ATP-bd_2"/>
</dbReference>
<evidence type="ECO:0000259" key="8">
    <source>
        <dbReference type="PROSITE" id="PS51371"/>
    </source>
</evidence>
<dbReference type="SMART" id="SM00116">
    <property type="entry name" value="CBS"/>
    <property type="match status" value="2"/>
</dbReference>
<reference evidence="9 10" key="1">
    <citation type="submission" date="2023-09" db="EMBL/GenBank/DDBJ databases">
        <title>Complete Genome and Methylome dissection of Bacillus brevis NEB573 original source of BbsI restriction endonuclease.</title>
        <authorList>
            <person name="Fomenkov A."/>
            <person name="Roberts R.D."/>
        </authorList>
    </citation>
    <scope>NUCLEOTIDE SEQUENCE [LARGE SCALE GENOMIC DNA]</scope>
    <source>
        <strain evidence="9 10">NEB573</strain>
    </source>
</reference>
<dbReference type="PROSITE" id="PS50045">
    <property type="entry name" value="SIGMA54_INTERACT_4"/>
    <property type="match status" value="1"/>
</dbReference>
<dbReference type="PROSITE" id="PS00688">
    <property type="entry name" value="SIGMA54_INTERACT_3"/>
    <property type="match status" value="1"/>
</dbReference>
<evidence type="ECO:0000256" key="5">
    <source>
        <dbReference type="ARBA" id="ARBA00023163"/>
    </source>
</evidence>
<dbReference type="PRINTS" id="PR01590">
    <property type="entry name" value="HTHFIS"/>
</dbReference>
<dbReference type="EMBL" id="CP134050">
    <property type="protein sequence ID" value="WNC17711.1"/>
    <property type="molecule type" value="Genomic_DNA"/>
</dbReference>
<name>A0ABY9TCB3_BREBE</name>
<dbReference type="InterPro" id="IPR003593">
    <property type="entry name" value="AAA+_ATPase"/>
</dbReference>
<evidence type="ECO:0000259" key="7">
    <source>
        <dbReference type="PROSITE" id="PS50045"/>
    </source>
</evidence>
<organism evidence="9 10">
    <name type="scientific">Brevibacillus brevis</name>
    <name type="common">Bacillus brevis</name>
    <dbReference type="NCBI Taxonomy" id="1393"/>
    <lineage>
        <taxon>Bacteria</taxon>
        <taxon>Bacillati</taxon>
        <taxon>Bacillota</taxon>
        <taxon>Bacilli</taxon>
        <taxon>Bacillales</taxon>
        <taxon>Paenibacillaceae</taxon>
        <taxon>Brevibacillus</taxon>
    </lineage>
</organism>
<keyword evidence="4" id="KW-0238">DNA-binding</keyword>
<dbReference type="CDD" id="cd02205">
    <property type="entry name" value="CBS_pair_SF"/>
    <property type="match status" value="1"/>
</dbReference>
<keyword evidence="3" id="KW-0805">Transcription regulation</keyword>
<keyword evidence="2" id="KW-0067">ATP-binding</keyword>
<keyword evidence="5" id="KW-0804">Transcription</keyword>
<proteinExistence type="predicted"/>
<evidence type="ECO:0000256" key="1">
    <source>
        <dbReference type="ARBA" id="ARBA00022741"/>
    </source>
</evidence>
<dbReference type="Pfam" id="PF25601">
    <property type="entry name" value="AAA_lid_14"/>
    <property type="match status" value="1"/>
</dbReference>
<dbReference type="Gene3D" id="1.10.8.60">
    <property type="match status" value="1"/>
</dbReference>
<dbReference type="Pfam" id="PF00571">
    <property type="entry name" value="CBS"/>
    <property type="match status" value="1"/>
</dbReference>
<dbReference type="Gene3D" id="3.40.50.300">
    <property type="entry name" value="P-loop containing nucleotide triphosphate hydrolases"/>
    <property type="match status" value="1"/>
</dbReference>
<dbReference type="InterPro" id="IPR000644">
    <property type="entry name" value="CBS_dom"/>
</dbReference>
<dbReference type="Proteomes" id="UP001256827">
    <property type="component" value="Chromosome"/>
</dbReference>
<dbReference type="InterPro" id="IPR027417">
    <property type="entry name" value="P-loop_NTPase"/>
</dbReference>
<keyword evidence="6" id="KW-0129">CBS domain</keyword>
<dbReference type="PANTHER" id="PTHR32071:SF57">
    <property type="entry name" value="C4-DICARBOXYLATE TRANSPORT TRANSCRIPTIONAL REGULATORY PROTEIN DCTD"/>
    <property type="match status" value="1"/>
</dbReference>
<dbReference type="Pfam" id="PF02954">
    <property type="entry name" value="HTH_8"/>
    <property type="match status" value="1"/>
</dbReference>
<dbReference type="PROSITE" id="PS00675">
    <property type="entry name" value="SIGMA54_INTERACT_1"/>
    <property type="match status" value="1"/>
</dbReference>
<dbReference type="InterPro" id="IPR002197">
    <property type="entry name" value="HTH_Fis"/>
</dbReference>
<dbReference type="PANTHER" id="PTHR32071">
    <property type="entry name" value="TRANSCRIPTIONAL REGULATORY PROTEIN"/>
    <property type="match status" value="1"/>
</dbReference>
<dbReference type="InterPro" id="IPR046342">
    <property type="entry name" value="CBS_dom_sf"/>
</dbReference>
<feature type="domain" description="Sigma-54 factor interaction" evidence="7">
    <location>
        <begin position="174"/>
        <end position="404"/>
    </location>
</feature>
<dbReference type="SMART" id="SM00382">
    <property type="entry name" value="AAA"/>
    <property type="match status" value="1"/>
</dbReference>
<dbReference type="SUPFAM" id="SSF46689">
    <property type="entry name" value="Homeodomain-like"/>
    <property type="match status" value="1"/>
</dbReference>
<sequence>MVPDMIQPIHTYLRPTDTLEDAARVMLETRFDVLPVGDEHGRLVGVFSRTSLYRMILEKVPSHSSIARYVKAEAVTTQLERLDQLTFEELERVIQNSQVGSSIIIDSERRIIGVLTKSRVVNALVESKNDLREQLEAILQSAKREAEPRGEGSLLADKAAAAQVHQATYHWEHILTRDKGMKQLIVAAQKAARRDTTILLRGESGTGKELFAHALHHTSKRAKGPFVTINCASVPEHLLEAEFFGYETGAFTGADRAGRMGKLELAHGGTLFLDEIGDMALHLQAKLLRVIEGKEFYRVGGTKPIRADVRIISATNAPLEEMISQKTFREELYYRLQVVTLSIPPLRARAGDILLLANAFIKQLNPILETAVTGIEESVQKVLYQYEWPGNIRQLRNVIERGMIMAEMGKISFADLPDDLLGKARDIHGKKVLQVAEKTELERALRETDGNKAKAARLLGISRSAFYEKLKKLKL</sequence>
<evidence type="ECO:0000256" key="2">
    <source>
        <dbReference type="ARBA" id="ARBA00022840"/>
    </source>
</evidence>
<evidence type="ECO:0000313" key="10">
    <source>
        <dbReference type="Proteomes" id="UP001256827"/>
    </source>
</evidence>
<keyword evidence="1" id="KW-0547">Nucleotide-binding</keyword>
<feature type="domain" description="CBS" evidence="8">
    <location>
        <begin position="5"/>
        <end position="62"/>
    </location>
</feature>
<evidence type="ECO:0000256" key="6">
    <source>
        <dbReference type="PROSITE-ProRule" id="PRU00703"/>
    </source>
</evidence>
<dbReference type="InterPro" id="IPR002078">
    <property type="entry name" value="Sigma_54_int"/>
</dbReference>
<keyword evidence="10" id="KW-1185">Reference proteome</keyword>
<dbReference type="SUPFAM" id="SSF52540">
    <property type="entry name" value="P-loop containing nucleoside triphosphate hydrolases"/>
    <property type="match status" value="1"/>
</dbReference>
<dbReference type="InterPro" id="IPR025944">
    <property type="entry name" value="Sigma_54_int_dom_CS"/>
</dbReference>
<dbReference type="RefSeq" id="WP_310774298.1">
    <property type="nucleotide sequence ID" value="NZ_CP134050.1"/>
</dbReference>
<dbReference type="PROSITE" id="PS00676">
    <property type="entry name" value="SIGMA54_INTERACT_2"/>
    <property type="match status" value="1"/>
</dbReference>
<dbReference type="SUPFAM" id="SSF54631">
    <property type="entry name" value="CBS-domain pair"/>
    <property type="match status" value="1"/>
</dbReference>
<dbReference type="InterPro" id="IPR058031">
    <property type="entry name" value="AAA_lid_NorR"/>
</dbReference>
<dbReference type="PROSITE" id="PS51371">
    <property type="entry name" value="CBS"/>
    <property type="match status" value="1"/>
</dbReference>
<evidence type="ECO:0000313" key="9">
    <source>
        <dbReference type="EMBL" id="WNC17711.1"/>
    </source>
</evidence>
<dbReference type="Pfam" id="PF00158">
    <property type="entry name" value="Sigma54_activat"/>
    <property type="match status" value="1"/>
</dbReference>
<evidence type="ECO:0000256" key="4">
    <source>
        <dbReference type="ARBA" id="ARBA00023125"/>
    </source>
</evidence>